<reference evidence="1 2" key="1">
    <citation type="submission" date="2019-02" db="EMBL/GenBank/DDBJ databases">
        <authorList>
            <person name="Fomenkov A."/>
            <person name="Dubinina G."/>
            <person name="Grabovich M."/>
            <person name="Vincze T."/>
            <person name="Roberts R.J."/>
        </authorList>
    </citation>
    <scope>NUCLEOTIDE SEQUENCE [LARGE SCALE GENOMIC DNA]</scope>
    <source>
        <strain evidence="1 2">P</strain>
    </source>
</reference>
<gene>
    <name evidence="1" type="ORF">EW093_06165</name>
</gene>
<name>A0A5C1QDM5_9SPIO</name>
<evidence type="ECO:0000313" key="1">
    <source>
        <dbReference type="EMBL" id="QEN04302.1"/>
    </source>
</evidence>
<accession>A0A5C1QDM5</accession>
<sequence>MTNLIVFGIIVLIIGISLSKVIREKKRGNKCVGCPLSGTAKGSGCSCS</sequence>
<dbReference type="EMBL" id="CP035807">
    <property type="protein sequence ID" value="QEN04302.1"/>
    <property type="molecule type" value="Genomic_DNA"/>
</dbReference>
<reference evidence="1 2" key="2">
    <citation type="submission" date="2019-09" db="EMBL/GenBank/DDBJ databases">
        <title>Complete Genome Sequence and Methylome Analysis of free living Spirochaetas.</title>
        <authorList>
            <person name="Leshcheva N."/>
            <person name="Mikheeva N."/>
        </authorList>
    </citation>
    <scope>NUCLEOTIDE SEQUENCE [LARGE SCALE GENOMIC DNA]</scope>
    <source>
        <strain evidence="1 2">P</strain>
    </source>
</reference>
<protein>
    <submittedName>
        <fullName evidence="1">FeoB-associated Cys-rich membrane protein</fullName>
    </submittedName>
</protein>
<organism evidence="1 2">
    <name type="scientific">Thiospirochaeta perfilievii</name>
    <dbReference type="NCBI Taxonomy" id="252967"/>
    <lineage>
        <taxon>Bacteria</taxon>
        <taxon>Pseudomonadati</taxon>
        <taxon>Spirochaetota</taxon>
        <taxon>Spirochaetia</taxon>
        <taxon>Spirochaetales</taxon>
        <taxon>Spirochaetaceae</taxon>
        <taxon>Thiospirochaeta</taxon>
    </lineage>
</organism>
<keyword evidence="2" id="KW-1185">Reference proteome</keyword>
<dbReference type="Proteomes" id="UP000323824">
    <property type="component" value="Chromosome"/>
</dbReference>
<dbReference type="KEGG" id="sper:EW093_06165"/>
<dbReference type="AlphaFoldDB" id="A0A5C1QDM5"/>
<evidence type="ECO:0000313" key="2">
    <source>
        <dbReference type="Proteomes" id="UP000323824"/>
    </source>
</evidence>
<dbReference type="RefSeq" id="WP_149567550.1">
    <property type="nucleotide sequence ID" value="NZ_CP035807.1"/>
</dbReference>
<proteinExistence type="predicted"/>